<keyword evidence="2 8" id="KW-0813">Transport</keyword>
<evidence type="ECO:0000313" key="11">
    <source>
        <dbReference type="Proteomes" id="UP000054526"/>
    </source>
</evidence>
<keyword evidence="7 8" id="KW-0472">Membrane</keyword>
<feature type="transmembrane region" description="Helical" evidence="8">
    <location>
        <begin position="274"/>
        <end position="292"/>
    </location>
</feature>
<protein>
    <recommendedName>
        <fullName evidence="9">ABC transmembrane type-1 domain-containing protein</fullName>
    </recommendedName>
</protein>
<feature type="transmembrane region" description="Helical" evidence="8">
    <location>
        <begin position="29"/>
        <end position="54"/>
    </location>
</feature>
<evidence type="ECO:0000256" key="3">
    <source>
        <dbReference type="ARBA" id="ARBA00022475"/>
    </source>
</evidence>
<accession>A0ABR5A595</accession>
<evidence type="ECO:0000256" key="2">
    <source>
        <dbReference type="ARBA" id="ARBA00022448"/>
    </source>
</evidence>
<dbReference type="Pfam" id="PF00528">
    <property type="entry name" value="BPD_transp_1"/>
    <property type="match status" value="2"/>
</dbReference>
<evidence type="ECO:0000256" key="4">
    <source>
        <dbReference type="ARBA" id="ARBA00022519"/>
    </source>
</evidence>
<reference evidence="10 11" key="1">
    <citation type="submission" date="2014-12" db="EMBL/GenBank/DDBJ databases">
        <title>Draft genome sequence of Cohnella kolymensis strain B-2846.</title>
        <authorList>
            <person name="Karlyshev A.V."/>
            <person name="Kudryashova E.B."/>
        </authorList>
    </citation>
    <scope>NUCLEOTIDE SEQUENCE [LARGE SCALE GENOMIC DNA]</scope>
    <source>
        <strain evidence="10 11">VKM B-2846</strain>
    </source>
</reference>
<proteinExistence type="inferred from homology"/>
<feature type="transmembrane region" description="Helical" evidence="8">
    <location>
        <begin position="418"/>
        <end position="442"/>
    </location>
</feature>
<feature type="transmembrane region" description="Helical" evidence="8">
    <location>
        <begin position="120"/>
        <end position="143"/>
    </location>
</feature>
<keyword evidence="11" id="KW-1185">Reference proteome</keyword>
<dbReference type="EMBL" id="JXAL01000014">
    <property type="protein sequence ID" value="KIL36225.1"/>
    <property type="molecule type" value="Genomic_DNA"/>
</dbReference>
<comment type="caution">
    <text evidence="10">The sequence shown here is derived from an EMBL/GenBank/DDBJ whole genome shotgun (WGS) entry which is preliminary data.</text>
</comment>
<dbReference type="RefSeq" id="WP_041062194.1">
    <property type="nucleotide sequence ID" value="NZ_JXAL01000014.1"/>
</dbReference>
<dbReference type="PANTHER" id="PTHR43357:SF4">
    <property type="entry name" value="INNER MEMBRANE ABC TRANSPORTER PERMEASE PROTEIN YDCV"/>
    <property type="match status" value="1"/>
</dbReference>
<gene>
    <name evidence="10" type="ORF">SD71_09805</name>
</gene>
<dbReference type="CDD" id="cd06261">
    <property type="entry name" value="TM_PBP2"/>
    <property type="match status" value="2"/>
</dbReference>
<comment type="subcellular location">
    <subcellularLocation>
        <location evidence="1">Cell inner membrane</location>
        <topology evidence="1">Multi-pass membrane protein</topology>
    </subcellularLocation>
    <subcellularLocation>
        <location evidence="8">Cell membrane</location>
        <topology evidence="8">Multi-pass membrane protein</topology>
    </subcellularLocation>
</comment>
<dbReference type="PROSITE" id="PS50928">
    <property type="entry name" value="ABC_TM1"/>
    <property type="match status" value="2"/>
</dbReference>
<evidence type="ECO:0000256" key="5">
    <source>
        <dbReference type="ARBA" id="ARBA00022692"/>
    </source>
</evidence>
<feature type="transmembrane region" description="Helical" evidence="8">
    <location>
        <begin position="82"/>
        <end position="108"/>
    </location>
</feature>
<keyword evidence="5 8" id="KW-0812">Transmembrane</keyword>
<keyword evidence="3" id="KW-1003">Cell membrane</keyword>
<evidence type="ECO:0000256" key="6">
    <source>
        <dbReference type="ARBA" id="ARBA00022989"/>
    </source>
</evidence>
<feature type="transmembrane region" description="Helical" evidence="8">
    <location>
        <begin position="384"/>
        <end position="406"/>
    </location>
</feature>
<dbReference type="InterPro" id="IPR035906">
    <property type="entry name" value="MetI-like_sf"/>
</dbReference>
<dbReference type="Proteomes" id="UP000054526">
    <property type="component" value="Unassembled WGS sequence"/>
</dbReference>
<organism evidence="10 11">
    <name type="scientific">Cohnella kolymensis</name>
    <dbReference type="NCBI Taxonomy" id="1590652"/>
    <lineage>
        <taxon>Bacteria</taxon>
        <taxon>Bacillati</taxon>
        <taxon>Bacillota</taxon>
        <taxon>Bacilli</taxon>
        <taxon>Bacillales</taxon>
        <taxon>Paenibacillaceae</taxon>
        <taxon>Cohnella</taxon>
    </lineage>
</organism>
<evidence type="ECO:0000256" key="7">
    <source>
        <dbReference type="ARBA" id="ARBA00023136"/>
    </source>
</evidence>
<feature type="domain" description="ABC transmembrane type-1" evidence="9">
    <location>
        <begin position="380"/>
        <end position="570"/>
    </location>
</feature>
<dbReference type="InterPro" id="IPR000515">
    <property type="entry name" value="MetI-like"/>
</dbReference>
<keyword evidence="4" id="KW-0997">Cell inner membrane</keyword>
<keyword evidence="6 8" id="KW-1133">Transmembrane helix</keyword>
<evidence type="ECO:0000256" key="8">
    <source>
        <dbReference type="RuleBase" id="RU363032"/>
    </source>
</evidence>
<feature type="transmembrane region" description="Helical" evidence="8">
    <location>
        <begin position="220"/>
        <end position="240"/>
    </location>
</feature>
<dbReference type="SUPFAM" id="SSF161098">
    <property type="entry name" value="MetI-like"/>
    <property type="match status" value="2"/>
</dbReference>
<feature type="transmembrane region" description="Helical" evidence="8">
    <location>
        <begin position="448"/>
        <end position="466"/>
    </location>
</feature>
<name>A0ABR5A595_9BACL</name>
<evidence type="ECO:0000256" key="1">
    <source>
        <dbReference type="ARBA" id="ARBA00004429"/>
    </source>
</evidence>
<dbReference type="Gene3D" id="1.10.3720.10">
    <property type="entry name" value="MetI-like"/>
    <property type="match status" value="2"/>
</dbReference>
<evidence type="ECO:0000259" key="9">
    <source>
        <dbReference type="PROSITE" id="PS50928"/>
    </source>
</evidence>
<feature type="domain" description="ABC transmembrane type-1" evidence="9">
    <location>
        <begin position="83"/>
        <end position="292"/>
    </location>
</feature>
<dbReference type="PANTHER" id="PTHR43357">
    <property type="entry name" value="INNER MEMBRANE ABC TRANSPORTER PERMEASE PROTEIN YDCV"/>
    <property type="match status" value="1"/>
</dbReference>
<feature type="transmembrane region" description="Helical" evidence="8">
    <location>
        <begin position="498"/>
        <end position="519"/>
    </location>
</feature>
<feature type="transmembrane region" description="Helical" evidence="8">
    <location>
        <begin position="551"/>
        <end position="574"/>
    </location>
</feature>
<evidence type="ECO:0000313" key="10">
    <source>
        <dbReference type="EMBL" id="KIL36225.1"/>
    </source>
</evidence>
<feature type="transmembrane region" description="Helical" evidence="8">
    <location>
        <begin position="320"/>
        <end position="344"/>
    </location>
</feature>
<feature type="transmembrane region" description="Helical" evidence="8">
    <location>
        <begin position="163"/>
        <end position="188"/>
    </location>
</feature>
<comment type="similarity">
    <text evidence="8">Belongs to the binding-protein-dependent transport system permease family.</text>
</comment>
<sequence>MDTKATIVMTESPRLPKNRVRRKKIGEKLALVTIMLVVVYLVFPPLFTMIWISLHPGRPGENSSLSLEAFEGVLGSSNLWELIFNSLTFATGSTLGGVLLGTTLAWLVARTDVPLKKLAYATTFLGFAVPGMLKVIGWVLLFGENNGLLNNLLRSAFGNHVHFNIQSMSGMVLLESLMWTPMVFLLMIGPLRSMDPSLEESAAVSGANQWRVYSKITIRLLMPSILSVLILMFIRSIQAFEIPLFLGLPSGILVLTSQIYSDLHSSFIRDYARASAYGDLLVLFLAFILYQYHRVTKRASRFQTVTGKGFRPRLLRLGRWRWLGAGYLTLIFVLMILPICYVFYASLVPSLAVSDQSFWSRLGFDNYRTMLGYSGVIISIRNSLIVGIVSATIASLLAAVASWISVRSKLKGTWLLDQFIGVPLVYPGVVLSLSVLLFYLYVPIPLYGTLWIISVAYVAHFAPYAMRYTQPALLQIHADLEDSAKIAGGSWQVVFRRILIPILMPSIIGAWIFVFFHSVRELSIASLLYTAHTPVAATQILDMWTNGNLSVLSAFGTLLTVISVSLAALIYGYARRFGLKV</sequence>